<evidence type="ECO:0000259" key="7">
    <source>
        <dbReference type="PROSITE" id="PS50850"/>
    </source>
</evidence>
<comment type="subcellular location">
    <subcellularLocation>
        <location evidence="1">Cell membrane</location>
        <topology evidence="1">Multi-pass membrane protein</topology>
    </subcellularLocation>
</comment>
<feature type="transmembrane region" description="Helical" evidence="6">
    <location>
        <begin position="84"/>
        <end position="103"/>
    </location>
</feature>
<keyword evidence="9" id="KW-1185">Reference proteome</keyword>
<sequence length="414" mass="45266">MTKKNASLINVNEKLWTKDFILLTISNTFLFSGFHIFLPTLPIYVLKQGGSSTDVGLLSAIFVFSAILIRFLTDFGIRKWGKKYYLYVGCILCFIASLSYILATSVPRLLSLRVVHGLGFGIATTLYATIVSDILPKWRRGEGMGYFGLGTTLAMAVAPGLGVWIVDNFSFSTLFIVATLSQVIGLGCLLMCSISNDRTVRSNPKDKSSILDKLVDKRLLFQAFLTLLFGVCIGGVLNFIALLAKEAHIANSGYFFLVCTVCICLSRIVTGRVFDSKGPAWVITPGAILFLLGFIVLAKSKSMGSFLTASAFYGFGYGTIFPALQTWMFNLVPASKRSAASSTFYNMVDVGNGIGSVGLGMLAGKLGYASVYACSSIIMFVFLVSYIYFVVIWRKKQDSANDQRSKVVKIEELN</sequence>
<evidence type="ECO:0000256" key="2">
    <source>
        <dbReference type="ARBA" id="ARBA00022448"/>
    </source>
</evidence>
<keyword evidence="5 6" id="KW-0472">Membrane</keyword>
<keyword evidence="4 6" id="KW-1133">Transmembrane helix</keyword>
<feature type="transmembrane region" description="Helical" evidence="6">
    <location>
        <begin position="219"/>
        <end position="243"/>
    </location>
</feature>
<feature type="transmembrane region" description="Helical" evidence="6">
    <location>
        <begin position="55"/>
        <end position="72"/>
    </location>
</feature>
<dbReference type="PANTHER" id="PTHR23531">
    <property type="entry name" value="QUINOLENE RESISTANCE PROTEIN NORA"/>
    <property type="match status" value="1"/>
</dbReference>
<dbReference type="Gene3D" id="1.20.1250.20">
    <property type="entry name" value="MFS general substrate transporter like domains"/>
    <property type="match status" value="1"/>
</dbReference>
<evidence type="ECO:0000256" key="5">
    <source>
        <dbReference type="ARBA" id="ARBA00023136"/>
    </source>
</evidence>
<feature type="transmembrane region" description="Helical" evidence="6">
    <location>
        <begin position="20"/>
        <end position="43"/>
    </location>
</feature>
<feature type="domain" description="Major facilitator superfamily (MFS) profile" evidence="7">
    <location>
        <begin position="1"/>
        <end position="397"/>
    </location>
</feature>
<dbReference type="InterPro" id="IPR036259">
    <property type="entry name" value="MFS_trans_sf"/>
</dbReference>
<evidence type="ECO:0000256" key="1">
    <source>
        <dbReference type="ARBA" id="ARBA00004651"/>
    </source>
</evidence>
<feature type="transmembrane region" description="Helical" evidence="6">
    <location>
        <begin position="249"/>
        <end position="268"/>
    </location>
</feature>
<evidence type="ECO:0000256" key="6">
    <source>
        <dbReference type="SAM" id="Phobius"/>
    </source>
</evidence>
<organism evidence="8 9">
    <name type="scientific">Paenibacillus puldeungensis</name>
    <dbReference type="NCBI Taxonomy" id="696536"/>
    <lineage>
        <taxon>Bacteria</taxon>
        <taxon>Bacillati</taxon>
        <taxon>Bacillota</taxon>
        <taxon>Bacilli</taxon>
        <taxon>Bacillales</taxon>
        <taxon>Paenibacillaceae</taxon>
        <taxon>Paenibacillus</taxon>
    </lineage>
</organism>
<dbReference type="Proteomes" id="UP001597262">
    <property type="component" value="Unassembled WGS sequence"/>
</dbReference>
<feature type="transmembrane region" description="Helical" evidence="6">
    <location>
        <begin position="310"/>
        <end position="332"/>
    </location>
</feature>
<reference evidence="9" key="1">
    <citation type="journal article" date="2019" name="Int. J. Syst. Evol. Microbiol.">
        <title>The Global Catalogue of Microorganisms (GCM) 10K type strain sequencing project: providing services to taxonomists for standard genome sequencing and annotation.</title>
        <authorList>
            <consortium name="The Broad Institute Genomics Platform"/>
            <consortium name="The Broad Institute Genome Sequencing Center for Infectious Disease"/>
            <person name="Wu L."/>
            <person name="Ma J."/>
        </authorList>
    </citation>
    <scope>NUCLEOTIDE SEQUENCE [LARGE SCALE GENOMIC DNA]</scope>
    <source>
        <strain evidence="9">CCUG 59189</strain>
    </source>
</reference>
<dbReference type="PROSITE" id="PS50850">
    <property type="entry name" value="MFS"/>
    <property type="match status" value="1"/>
</dbReference>
<dbReference type="InterPro" id="IPR020846">
    <property type="entry name" value="MFS_dom"/>
</dbReference>
<dbReference type="InterPro" id="IPR052714">
    <property type="entry name" value="MFS_Exporter"/>
</dbReference>
<accession>A0ABW3RRR8</accession>
<feature type="transmembrane region" description="Helical" evidence="6">
    <location>
        <begin position="115"/>
        <end position="135"/>
    </location>
</feature>
<feature type="transmembrane region" description="Helical" evidence="6">
    <location>
        <begin position="280"/>
        <end position="298"/>
    </location>
</feature>
<keyword evidence="3 6" id="KW-0812">Transmembrane</keyword>
<proteinExistence type="predicted"/>
<evidence type="ECO:0000256" key="3">
    <source>
        <dbReference type="ARBA" id="ARBA00022692"/>
    </source>
</evidence>
<feature type="transmembrane region" description="Helical" evidence="6">
    <location>
        <begin position="147"/>
        <end position="166"/>
    </location>
</feature>
<gene>
    <name evidence="8" type="ORF">ACFQ3W_01165</name>
</gene>
<dbReference type="CDD" id="cd17489">
    <property type="entry name" value="MFS_YfcJ_like"/>
    <property type="match status" value="1"/>
</dbReference>
<dbReference type="SUPFAM" id="SSF103473">
    <property type="entry name" value="MFS general substrate transporter"/>
    <property type="match status" value="1"/>
</dbReference>
<evidence type="ECO:0000256" key="4">
    <source>
        <dbReference type="ARBA" id="ARBA00022989"/>
    </source>
</evidence>
<dbReference type="Pfam" id="PF07690">
    <property type="entry name" value="MFS_1"/>
    <property type="match status" value="1"/>
</dbReference>
<dbReference type="InterPro" id="IPR011701">
    <property type="entry name" value="MFS"/>
</dbReference>
<dbReference type="RefSeq" id="WP_379315758.1">
    <property type="nucleotide sequence ID" value="NZ_JBHTLM010000001.1"/>
</dbReference>
<keyword evidence="2" id="KW-0813">Transport</keyword>
<comment type="caution">
    <text evidence="8">The sequence shown here is derived from an EMBL/GenBank/DDBJ whole genome shotgun (WGS) entry which is preliminary data.</text>
</comment>
<evidence type="ECO:0000313" key="8">
    <source>
        <dbReference type="EMBL" id="MFD1174916.1"/>
    </source>
</evidence>
<dbReference type="PANTHER" id="PTHR23531:SF2">
    <property type="entry name" value="PERMEASE"/>
    <property type="match status" value="1"/>
</dbReference>
<evidence type="ECO:0000313" key="9">
    <source>
        <dbReference type="Proteomes" id="UP001597262"/>
    </source>
</evidence>
<name>A0ABW3RRR8_9BACL</name>
<dbReference type="EMBL" id="JBHTLM010000001">
    <property type="protein sequence ID" value="MFD1174916.1"/>
    <property type="molecule type" value="Genomic_DNA"/>
</dbReference>
<feature type="transmembrane region" description="Helical" evidence="6">
    <location>
        <begin position="369"/>
        <end position="393"/>
    </location>
</feature>
<protein>
    <submittedName>
        <fullName evidence="8">MFS transporter</fullName>
    </submittedName>
</protein>